<keyword evidence="8" id="KW-0175">Coiled coil</keyword>
<reference evidence="13" key="1">
    <citation type="journal article" date="2019" name="Int. J. Syst. Evol. Microbiol.">
        <title>The Global Catalogue of Microorganisms (GCM) 10K type strain sequencing project: providing services to taxonomists for standard genome sequencing and annotation.</title>
        <authorList>
            <consortium name="The Broad Institute Genomics Platform"/>
            <consortium name="The Broad Institute Genome Sequencing Center for Infectious Disease"/>
            <person name="Wu L."/>
            <person name="Ma J."/>
        </authorList>
    </citation>
    <scope>NUCLEOTIDE SEQUENCE [LARGE SCALE GENOMIC DNA]</scope>
    <source>
        <strain evidence="13">CGMCC 1.15923</strain>
    </source>
</reference>
<keyword evidence="13" id="KW-1185">Reference proteome</keyword>
<dbReference type="PANTHER" id="PTHR42933:SF3">
    <property type="entry name" value="TYPE I RESTRICTION ENZYME MJAVIII METHYLASE SUBUNIT"/>
    <property type="match status" value="1"/>
</dbReference>
<keyword evidence="5" id="KW-0949">S-adenosyl-L-methionine</keyword>
<evidence type="ECO:0000259" key="10">
    <source>
        <dbReference type="Pfam" id="PF02384"/>
    </source>
</evidence>
<sequence>MNDTALSKKNNSNQGSALSAADRVRKEQVSQDQVSQEQVNKALWNACDTFRGTISADTYKDFILTMLFLKYISDVWQDHYDGYQAEYGDEPELIEEMLKNERFVLPRDASFYALWNRRHEPGNGERIDQALHSIEEANGTKLKDAGKSVFQDISFNTDRLGEEKQKNTILRHLLEDFAKPELNLKPSRVGTLDVIGNAYEYLIKNFAASGGQKAGEFYTPPEVSDLMAELLEPQPGDSICDPACGSASLLMKCANKIRHYHDSKQYALYGQEAIGSTWSLAKMNMFLHGEDNHKIEWGDTIRNPKLLDNNGQLMQFDIVTANPPFSLDKWGHEDAASDKFGRFKRGVPPKTKGDYAFILHMIDTLKPASSSKLGGRMGVVVPHGVLFRGSSEGKIRKQLIDENLLDAVIGLPEKLFYGTGIPAAILIFKKQKVDDKVLFIDASREFKAGKNQNLLAEANIQKIVASYRNGDTVDKYAYLASLKEIQDNDYNLNIPRYVDTFEEEEEIDLLAVRAERLQLQTQLTELETEMAKYLKELGYE</sequence>
<evidence type="ECO:0000256" key="9">
    <source>
        <dbReference type="SAM" id="MobiDB-lite"/>
    </source>
</evidence>
<evidence type="ECO:0000256" key="6">
    <source>
        <dbReference type="ARBA" id="ARBA00022747"/>
    </source>
</evidence>
<dbReference type="Proteomes" id="UP000646152">
    <property type="component" value="Unassembled WGS sequence"/>
</dbReference>
<feature type="domain" description="N6 adenine-specific DNA methyltransferase N-terminal" evidence="11">
    <location>
        <begin position="40"/>
        <end position="177"/>
    </location>
</feature>
<feature type="coiled-coil region" evidence="8">
    <location>
        <begin position="509"/>
        <end position="536"/>
    </location>
</feature>
<dbReference type="EMBL" id="BMKE01000005">
    <property type="protein sequence ID" value="GGB37787.1"/>
    <property type="molecule type" value="Genomic_DNA"/>
</dbReference>
<dbReference type="InterPro" id="IPR029063">
    <property type="entry name" value="SAM-dependent_MTases_sf"/>
</dbReference>
<dbReference type="InterPro" id="IPR004546">
    <property type="entry name" value="Restrct_endonuc_T1M"/>
</dbReference>
<evidence type="ECO:0000313" key="12">
    <source>
        <dbReference type="EMBL" id="GGB37787.1"/>
    </source>
</evidence>
<dbReference type="InterPro" id="IPR038333">
    <property type="entry name" value="T1MK-like_N_sf"/>
</dbReference>
<feature type="domain" description="DNA methylase adenine-specific" evidence="10">
    <location>
        <begin position="193"/>
        <end position="505"/>
    </location>
</feature>
<evidence type="ECO:0000259" key="11">
    <source>
        <dbReference type="Pfam" id="PF12161"/>
    </source>
</evidence>
<protein>
    <recommendedName>
        <fullName evidence="2">site-specific DNA-methyltransferase (adenine-specific)</fullName>
        <ecNumber evidence="2">2.1.1.72</ecNumber>
    </recommendedName>
</protein>
<name>A0ABQ1IGT4_9GAMM</name>
<dbReference type="PRINTS" id="PR00507">
    <property type="entry name" value="N12N6MTFRASE"/>
</dbReference>
<dbReference type="Gene3D" id="3.40.50.150">
    <property type="entry name" value="Vaccinia Virus protein VP39"/>
    <property type="match status" value="1"/>
</dbReference>
<evidence type="ECO:0000256" key="3">
    <source>
        <dbReference type="ARBA" id="ARBA00022603"/>
    </source>
</evidence>
<dbReference type="Pfam" id="PF12161">
    <property type="entry name" value="HsdM_N"/>
    <property type="match status" value="1"/>
</dbReference>
<feature type="region of interest" description="Disordered" evidence="9">
    <location>
        <begin position="1"/>
        <end position="24"/>
    </location>
</feature>
<proteinExistence type="inferred from homology"/>
<keyword evidence="4" id="KW-0808">Transferase</keyword>
<dbReference type="PANTHER" id="PTHR42933">
    <property type="entry name" value="SLR6095 PROTEIN"/>
    <property type="match status" value="1"/>
</dbReference>
<dbReference type="SUPFAM" id="SSF53335">
    <property type="entry name" value="S-adenosyl-L-methionine-dependent methyltransferases"/>
    <property type="match status" value="1"/>
</dbReference>
<evidence type="ECO:0000256" key="2">
    <source>
        <dbReference type="ARBA" id="ARBA00011900"/>
    </source>
</evidence>
<feature type="compositionally biased region" description="Polar residues" evidence="9">
    <location>
        <begin position="1"/>
        <end position="17"/>
    </location>
</feature>
<dbReference type="InterPro" id="IPR003356">
    <property type="entry name" value="DNA_methylase_A-5"/>
</dbReference>
<dbReference type="InterPro" id="IPR022749">
    <property type="entry name" value="D12N6_MeTrfase_N"/>
</dbReference>
<keyword evidence="3" id="KW-0489">Methyltransferase</keyword>
<organism evidence="12 13">
    <name type="scientific">Oceanisphaera marina</name>
    <dbReference type="NCBI Taxonomy" id="2017550"/>
    <lineage>
        <taxon>Bacteria</taxon>
        <taxon>Pseudomonadati</taxon>
        <taxon>Pseudomonadota</taxon>
        <taxon>Gammaproteobacteria</taxon>
        <taxon>Aeromonadales</taxon>
        <taxon>Aeromonadaceae</taxon>
        <taxon>Oceanisphaera</taxon>
    </lineage>
</organism>
<dbReference type="Pfam" id="PF02384">
    <property type="entry name" value="N6_Mtase"/>
    <property type="match status" value="1"/>
</dbReference>
<comment type="caution">
    <text evidence="12">The sequence shown here is derived from an EMBL/GenBank/DDBJ whole genome shotgun (WGS) entry which is preliminary data.</text>
</comment>
<dbReference type="NCBIfam" id="TIGR00497">
    <property type="entry name" value="hsdM"/>
    <property type="match status" value="1"/>
</dbReference>
<comment type="similarity">
    <text evidence="1">Belongs to the N(4)/N(6)-methyltransferase family.</text>
</comment>
<dbReference type="InterPro" id="IPR051537">
    <property type="entry name" value="DNA_Adenine_Mtase"/>
</dbReference>
<dbReference type="Gene3D" id="1.20.1260.30">
    <property type="match status" value="1"/>
</dbReference>
<gene>
    <name evidence="12" type="primary">hsdM</name>
    <name evidence="12" type="ORF">GCM10011502_08780</name>
</gene>
<evidence type="ECO:0000256" key="1">
    <source>
        <dbReference type="ARBA" id="ARBA00006594"/>
    </source>
</evidence>
<keyword evidence="6" id="KW-0680">Restriction system</keyword>
<evidence type="ECO:0000256" key="7">
    <source>
        <dbReference type="ARBA" id="ARBA00047942"/>
    </source>
</evidence>
<accession>A0ABQ1IGT4</accession>
<comment type="catalytic activity">
    <reaction evidence="7">
        <text>a 2'-deoxyadenosine in DNA + S-adenosyl-L-methionine = an N(6)-methyl-2'-deoxyadenosine in DNA + S-adenosyl-L-homocysteine + H(+)</text>
        <dbReference type="Rhea" id="RHEA:15197"/>
        <dbReference type="Rhea" id="RHEA-COMP:12418"/>
        <dbReference type="Rhea" id="RHEA-COMP:12419"/>
        <dbReference type="ChEBI" id="CHEBI:15378"/>
        <dbReference type="ChEBI" id="CHEBI:57856"/>
        <dbReference type="ChEBI" id="CHEBI:59789"/>
        <dbReference type="ChEBI" id="CHEBI:90615"/>
        <dbReference type="ChEBI" id="CHEBI:90616"/>
        <dbReference type="EC" id="2.1.1.72"/>
    </reaction>
</comment>
<dbReference type="RefSeq" id="WP_188628882.1">
    <property type="nucleotide sequence ID" value="NZ_BMKE01000005.1"/>
</dbReference>
<evidence type="ECO:0000256" key="4">
    <source>
        <dbReference type="ARBA" id="ARBA00022679"/>
    </source>
</evidence>
<dbReference type="EC" id="2.1.1.72" evidence="2"/>
<evidence type="ECO:0000256" key="5">
    <source>
        <dbReference type="ARBA" id="ARBA00022691"/>
    </source>
</evidence>
<evidence type="ECO:0000313" key="13">
    <source>
        <dbReference type="Proteomes" id="UP000646152"/>
    </source>
</evidence>
<evidence type="ECO:0000256" key="8">
    <source>
        <dbReference type="SAM" id="Coils"/>
    </source>
</evidence>